<organism evidence="2 3">
    <name type="scientific">Nocardia aurantia</name>
    <dbReference type="NCBI Taxonomy" id="2585199"/>
    <lineage>
        <taxon>Bacteria</taxon>
        <taxon>Bacillati</taxon>
        <taxon>Actinomycetota</taxon>
        <taxon>Actinomycetes</taxon>
        <taxon>Mycobacteriales</taxon>
        <taxon>Nocardiaceae</taxon>
        <taxon>Nocardia</taxon>
    </lineage>
</organism>
<protein>
    <submittedName>
        <fullName evidence="2">Putative NAD(P)H nitroreductase acg</fullName>
        <ecNumber evidence="2">1.-.-.-</ecNumber>
    </submittedName>
</protein>
<dbReference type="EC" id="1.-.-.-" evidence="2"/>
<dbReference type="GO" id="GO:0016491">
    <property type="term" value="F:oxidoreductase activity"/>
    <property type="evidence" value="ECO:0007669"/>
    <property type="project" value="UniProtKB-KW"/>
</dbReference>
<dbReference type="SUPFAM" id="SSF55469">
    <property type="entry name" value="FMN-dependent nitroreductase-like"/>
    <property type="match status" value="1"/>
</dbReference>
<name>A0A7K0DPT4_9NOCA</name>
<sequence length="342" mass="36926">MAIGGERVAGAASTVEDMNTVPSGEIIEKAVQLAGRAPSLHNSQPWLWVFDGATLQLFAVRERSLPNTDSSGRQLIIGCGIALGHLRAALAAAGWRAEADRFPDPNRHDHLATVRFAEAQIVTDADRDRADAIRRRHTDRLPFAAPANWDRFEVVLRSIIDPAFAMISVLSEDSRPDLARASRLTADLRRYDSGYQAELHWWTGHVVGSTGIPASALTAAAEQEKVPVGRRMPAPAAAARHTEETADHSVVVALSTDTDGVEDVLRCGEALSTVLLESTVAGYATCPLTHLTEYDRSRAIIRELIGGTAQPQVLARIGAAPADRAAPEPTPRLPLSEILRRQ</sequence>
<dbReference type="AlphaFoldDB" id="A0A7K0DPT4"/>
<dbReference type="Proteomes" id="UP000431401">
    <property type="component" value="Unassembled WGS sequence"/>
</dbReference>
<reference evidence="2 3" key="1">
    <citation type="submission" date="2019-10" db="EMBL/GenBank/DDBJ databases">
        <title>Nocardia macrotermitis sp. nov. and Nocardia aurantia sp. nov., isolated from the gut of fungus growing-termite Macrotermes natalensis.</title>
        <authorList>
            <person name="Benndorf R."/>
            <person name="Schwitalla J."/>
            <person name="Martin K."/>
            <person name="De Beer W."/>
            <person name="Kaster A.-K."/>
            <person name="Vollmers J."/>
            <person name="Poulsen M."/>
            <person name="Beemelmanns C."/>
        </authorList>
    </citation>
    <scope>NUCLEOTIDE SEQUENCE [LARGE SCALE GENOMIC DNA]</scope>
    <source>
        <strain evidence="2 3">RB56</strain>
    </source>
</reference>
<dbReference type="InterPro" id="IPR050627">
    <property type="entry name" value="Nitroreductase/BluB"/>
</dbReference>
<proteinExistence type="predicted"/>
<accession>A0A7K0DPT4</accession>
<dbReference type="Gene3D" id="3.40.109.10">
    <property type="entry name" value="NADH Oxidase"/>
    <property type="match status" value="1"/>
</dbReference>
<keyword evidence="3" id="KW-1185">Reference proteome</keyword>
<dbReference type="EMBL" id="WEGI01000007">
    <property type="protein sequence ID" value="MQY27749.1"/>
    <property type="molecule type" value="Genomic_DNA"/>
</dbReference>
<gene>
    <name evidence="2" type="primary">acg</name>
    <name evidence="2" type="ORF">NRB56_33320</name>
</gene>
<dbReference type="PANTHER" id="PTHR23026:SF123">
    <property type="entry name" value="NAD(P)H NITROREDUCTASE RV3131-RELATED"/>
    <property type="match status" value="1"/>
</dbReference>
<evidence type="ECO:0000256" key="1">
    <source>
        <dbReference type="SAM" id="MobiDB-lite"/>
    </source>
</evidence>
<evidence type="ECO:0000313" key="3">
    <source>
        <dbReference type="Proteomes" id="UP000431401"/>
    </source>
</evidence>
<dbReference type="NCBIfam" id="NF047509">
    <property type="entry name" value="Rv3131_FMN_oxido"/>
    <property type="match status" value="1"/>
</dbReference>
<feature type="region of interest" description="Disordered" evidence="1">
    <location>
        <begin position="320"/>
        <end position="342"/>
    </location>
</feature>
<evidence type="ECO:0000313" key="2">
    <source>
        <dbReference type="EMBL" id="MQY27749.1"/>
    </source>
</evidence>
<dbReference type="InterPro" id="IPR000415">
    <property type="entry name" value="Nitroreductase-like"/>
</dbReference>
<keyword evidence="2" id="KW-0560">Oxidoreductase</keyword>
<dbReference type="PANTHER" id="PTHR23026">
    <property type="entry name" value="NADPH NITROREDUCTASE"/>
    <property type="match status" value="1"/>
</dbReference>
<comment type="caution">
    <text evidence="2">The sequence shown here is derived from an EMBL/GenBank/DDBJ whole genome shotgun (WGS) entry which is preliminary data.</text>
</comment>